<dbReference type="AlphaFoldDB" id="I4DAI8"/>
<evidence type="ECO:0000313" key="2">
    <source>
        <dbReference type="EMBL" id="AFM42812.1"/>
    </source>
</evidence>
<feature type="compositionally biased region" description="Low complexity" evidence="1">
    <location>
        <begin position="71"/>
        <end position="84"/>
    </location>
</feature>
<keyword evidence="3" id="KW-1185">Reference proteome</keyword>
<organism evidence="2 3">
    <name type="scientific">Desulfosporosinus acidiphilus (strain DSM 22704 / JCM 16185 / SJ4)</name>
    <dbReference type="NCBI Taxonomy" id="646529"/>
    <lineage>
        <taxon>Bacteria</taxon>
        <taxon>Bacillati</taxon>
        <taxon>Bacillota</taxon>
        <taxon>Clostridia</taxon>
        <taxon>Eubacteriales</taxon>
        <taxon>Desulfitobacteriaceae</taxon>
        <taxon>Desulfosporosinus</taxon>
    </lineage>
</organism>
<name>I4DAI8_DESAJ</name>
<feature type="compositionally biased region" description="Polar residues" evidence="1">
    <location>
        <begin position="108"/>
        <end position="122"/>
    </location>
</feature>
<dbReference type="OrthoDB" id="1797908at2"/>
<feature type="compositionally biased region" description="Low complexity" evidence="1">
    <location>
        <begin position="96"/>
        <end position="107"/>
    </location>
</feature>
<dbReference type="EMBL" id="CP003639">
    <property type="protein sequence ID" value="AFM42812.1"/>
    <property type="molecule type" value="Genomic_DNA"/>
</dbReference>
<protein>
    <submittedName>
        <fullName evidence="2">Uncharacterized protein</fullName>
    </submittedName>
</protein>
<sequence>MRSLKNLLVIGGLIVFAVIGITTVRSIAAPAPWEQSWPSNTAQNQAQTTQKTLVKHPPQVQANAPLSEPDSTSSVASNSSPSNSQQTFALVKPGNSSTPSSAPPTVTNKTSSIQPVSSQTVAPTPGTTTPGNQKGGYWCRPMGSDFRPSYSWYSSNWNNGSESGTYGHR</sequence>
<feature type="region of interest" description="Disordered" evidence="1">
    <location>
        <begin position="150"/>
        <end position="169"/>
    </location>
</feature>
<feature type="region of interest" description="Disordered" evidence="1">
    <location>
        <begin position="58"/>
        <end position="141"/>
    </location>
</feature>
<reference evidence="2 3" key="1">
    <citation type="journal article" date="2012" name="J. Bacteriol.">
        <title>Complete genome sequences of Desulfosporosinus orientis DSM765T, Desulfosporosinus youngiae DSM17734T, Desulfosporosinus meridiei DSM13257T, and Desulfosporosinus acidiphilus DSM22704T.</title>
        <authorList>
            <person name="Pester M."/>
            <person name="Brambilla E."/>
            <person name="Alazard D."/>
            <person name="Rattei T."/>
            <person name="Weinmaier T."/>
            <person name="Han J."/>
            <person name="Lucas S."/>
            <person name="Lapidus A."/>
            <person name="Cheng J.F."/>
            <person name="Goodwin L."/>
            <person name="Pitluck S."/>
            <person name="Peters L."/>
            <person name="Ovchinnikova G."/>
            <person name="Teshima H."/>
            <person name="Detter J.C."/>
            <person name="Han C.S."/>
            <person name="Tapia R."/>
            <person name="Land M.L."/>
            <person name="Hauser L."/>
            <person name="Kyrpides N.C."/>
            <person name="Ivanova N.N."/>
            <person name="Pagani I."/>
            <person name="Huntmann M."/>
            <person name="Wei C.L."/>
            <person name="Davenport K.W."/>
            <person name="Daligault H."/>
            <person name="Chain P.S."/>
            <person name="Chen A."/>
            <person name="Mavromatis K."/>
            <person name="Markowitz V."/>
            <person name="Szeto E."/>
            <person name="Mikhailova N."/>
            <person name="Pati A."/>
            <person name="Wagner M."/>
            <person name="Woyke T."/>
            <person name="Ollivier B."/>
            <person name="Klenk H.P."/>
            <person name="Spring S."/>
            <person name="Loy A."/>
        </authorList>
    </citation>
    <scope>NUCLEOTIDE SEQUENCE [LARGE SCALE GENOMIC DNA]</scope>
    <source>
        <strain evidence="3">DSM 22704 / JCM 16185 / SJ4</strain>
    </source>
</reference>
<dbReference type="STRING" id="646529.Desaci_3939"/>
<evidence type="ECO:0000313" key="3">
    <source>
        <dbReference type="Proteomes" id="UP000002892"/>
    </source>
</evidence>
<gene>
    <name evidence="2" type="ordered locus">Desaci_3939</name>
</gene>
<accession>I4DAI8</accession>
<proteinExistence type="predicted"/>
<dbReference type="Proteomes" id="UP000002892">
    <property type="component" value="Chromosome"/>
</dbReference>
<dbReference type="HOGENOM" id="CLU_1575916_0_0_9"/>
<evidence type="ECO:0000256" key="1">
    <source>
        <dbReference type="SAM" id="MobiDB-lite"/>
    </source>
</evidence>
<dbReference type="KEGG" id="dai:Desaci_3939"/>
<dbReference type="RefSeq" id="WP_014828799.1">
    <property type="nucleotide sequence ID" value="NC_018068.1"/>
</dbReference>